<feature type="domain" description="Transposase IS30-like HTH" evidence="1">
    <location>
        <begin position="3"/>
        <end position="43"/>
    </location>
</feature>
<name>A0A9Q2QHT5_9GAMM</name>
<proteinExistence type="predicted"/>
<dbReference type="InterPro" id="IPR025246">
    <property type="entry name" value="IS30-like_HTH"/>
</dbReference>
<organism evidence="2 5">
    <name type="scientific">Francisella noatunensis</name>
    <dbReference type="NCBI Taxonomy" id="657445"/>
    <lineage>
        <taxon>Bacteria</taxon>
        <taxon>Pseudomonadati</taxon>
        <taxon>Pseudomonadota</taxon>
        <taxon>Gammaproteobacteria</taxon>
        <taxon>Thiotrichales</taxon>
        <taxon>Francisellaceae</taxon>
        <taxon>Francisella</taxon>
    </lineage>
</organism>
<dbReference type="Pfam" id="PF13936">
    <property type="entry name" value="HTH_38"/>
    <property type="match status" value="1"/>
</dbReference>
<evidence type="ECO:0000313" key="3">
    <source>
        <dbReference type="EMBL" id="MBK2065539.1"/>
    </source>
</evidence>
<evidence type="ECO:0000259" key="1">
    <source>
        <dbReference type="Pfam" id="PF13936"/>
    </source>
</evidence>
<protein>
    <submittedName>
        <fullName evidence="2">Helix-turn-helix domain-containing protein</fullName>
    </submittedName>
</protein>
<reference evidence="2 5" key="1">
    <citation type="submission" date="2020-09" db="EMBL/GenBank/DDBJ databases">
        <title>Development of specific Francisella tularensis PCR assay based on in-depth characterization of family Francisellaceae.</title>
        <authorList>
            <person name="Ohrman C."/>
            <person name="Sahl J."/>
            <person name="Sjodin A."/>
            <person name="Uneklint I."/>
            <person name="Ballard R."/>
            <person name="Karlsson L."/>
            <person name="Mcdonough R."/>
            <person name="Sundell D."/>
            <person name="Soria K."/>
            <person name="Brindeflk B."/>
            <person name="Vallesi A."/>
            <person name="Ramirez-Paredes J.G."/>
            <person name="Colquhoun D."/>
            <person name="Myrtennas K."/>
            <person name="Birdsell D."/>
            <person name="Johansson A."/>
            <person name="Wagner D."/>
            <person name="Forsman M."/>
        </authorList>
    </citation>
    <scope>NUCLEOTIDE SEQUENCE [LARGE SCALE GENOMIC DNA]</scope>
    <source>
        <strain evidence="2 5">FSC1140</strain>
    </source>
</reference>
<gene>
    <name evidence="2" type="ORF">IB647_06685</name>
    <name evidence="3" type="ORF">IB647_07950</name>
    <name evidence="4" type="ORF">IB647_08835</name>
</gene>
<dbReference type="EMBL" id="JACVKN010000165">
    <property type="protein sequence ID" value="MBK2065539.1"/>
    <property type="molecule type" value="Genomic_DNA"/>
</dbReference>
<dbReference type="EMBL" id="JACVKN010000179">
    <property type="protein sequence ID" value="MBK2065690.1"/>
    <property type="molecule type" value="Genomic_DNA"/>
</dbReference>
<dbReference type="RefSeq" id="WP_200147247.1">
    <property type="nucleotide sequence ID" value="NZ_JACVKN010000141.1"/>
</dbReference>
<accession>A0A9Q2QHT5</accession>
<evidence type="ECO:0000313" key="5">
    <source>
        <dbReference type="Proteomes" id="UP000701999"/>
    </source>
</evidence>
<keyword evidence="5" id="KW-1185">Reference proteome</keyword>
<comment type="caution">
    <text evidence="2">The sequence shown here is derived from an EMBL/GenBank/DDBJ whole genome shotgun (WGS) entry which is preliminary data.</text>
</comment>
<dbReference type="EMBL" id="JACVKN010000141">
    <property type="protein sequence ID" value="MBK2065337.1"/>
    <property type="molecule type" value="Genomic_DNA"/>
</dbReference>
<feature type="non-terminal residue" evidence="2">
    <location>
        <position position="51"/>
    </location>
</feature>
<evidence type="ECO:0000313" key="2">
    <source>
        <dbReference type="EMBL" id="MBK2065337.1"/>
    </source>
</evidence>
<sequence length="51" mass="5947">MPKHLTLSNRYCIEELLKLGYQTSQIANKIGYSERAIKKELNRTSINSDYN</sequence>
<dbReference type="AlphaFoldDB" id="A0A9Q2QHT5"/>
<evidence type="ECO:0000313" key="4">
    <source>
        <dbReference type="EMBL" id="MBK2065690.1"/>
    </source>
</evidence>
<dbReference type="Proteomes" id="UP000701999">
    <property type="component" value="Unassembled WGS sequence"/>
</dbReference>